<evidence type="ECO:0000256" key="5">
    <source>
        <dbReference type="SAM" id="MobiDB-lite"/>
    </source>
</evidence>
<sequence length="401" mass="41193">MAFRDGPFENIKVPLAWTAAVVVVVGLVGAGMLLLGGRGGSQDIDGYAPARAAFETGAAPVGGVVAAPVRWTGNAVEYVKGYFFAVSENRRLRAEIVELSAWRDEALALKNVNARYEQMLGVKTEPPIPMVTGLAITDARGPFARSRLLNIGAAKGVRIGNPVLSEHGLVGRIMGVSSGNSRMLLLTDVASRTPVLVERTDARAMLTGDGSGSPRLDYVRGQGAVQEGDRIMTSGDGGGFPRGLPIGVAAKGVDGTWRVKLFSDRTAIDYVRVLLFQDFGQLADQNALNAPPLASLAVAPPPTPAQAAAIQDVATRRAAAAAATAERVRAANAAPPPAPVPAPAATTTAPARAPATVTSRPAVTRPATPQPRPAAPRPAAPAPQPAASTSDAEPTPAGAAE</sequence>
<dbReference type="EMBL" id="CP062006">
    <property type="protein sequence ID" value="QTC86579.1"/>
    <property type="molecule type" value="Genomic_DNA"/>
</dbReference>
<dbReference type="PANTHER" id="PTHR34138:SF1">
    <property type="entry name" value="CELL SHAPE-DETERMINING PROTEIN MREC"/>
    <property type="match status" value="1"/>
</dbReference>
<organism evidence="8 9">
    <name type="scientific">Brevundimonas pondensis</name>
    <dbReference type="NCBI Taxonomy" id="2774189"/>
    <lineage>
        <taxon>Bacteria</taxon>
        <taxon>Pseudomonadati</taxon>
        <taxon>Pseudomonadota</taxon>
        <taxon>Alphaproteobacteria</taxon>
        <taxon>Caulobacterales</taxon>
        <taxon>Caulobacteraceae</taxon>
        <taxon>Brevundimonas</taxon>
    </lineage>
</organism>
<evidence type="ECO:0000256" key="6">
    <source>
        <dbReference type="SAM" id="Phobius"/>
    </source>
</evidence>
<keyword evidence="6" id="KW-0812">Transmembrane</keyword>
<feature type="region of interest" description="Disordered" evidence="5">
    <location>
        <begin position="328"/>
        <end position="401"/>
    </location>
</feature>
<dbReference type="InterPro" id="IPR007221">
    <property type="entry name" value="MreC"/>
</dbReference>
<name>A0ABX7SGY4_9CAUL</name>
<feature type="compositionally biased region" description="Low complexity" evidence="5">
    <location>
        <begin position="343"/>
        <end position="367"/>
    </location>
</feature>
<evidence type="ECO:0000256" key="1">
    <source>
        <dbReference type="ARBA" id="ARBA00009369"/>
    </source>
</evidence>
<evidence type="ECO:0000256" key="4">
    <source>
        <dbReference type="ARBA" id="ARBA00032089"/>
    </source>
</evidence>
<dbReference type="InterPro" id="IPR042175">
    <property type="entry name" value="Cell/Rod_MreC_2"/>
</dbReference>
<evidence type="ECO:0000256" key="2">
    <source>
        <dbReference type="ARBA" id="ARBA00013855"/>
    </source>
</evidence>
<reference evidence="8 9" key="1">
    <citation type="submission" date="2020-09" db="EMBL/GenBank/DDBJ databases">
        <title>Brevundimonas sp. LVF1 isolated from an oligotrophic pond in Goettingen, Germany.</title>
        <authorList>
            <person name="Friedrich I."/>
            <person name="Klassen A."/>
            <person name="Neubauer H."/>
            <person name="Schneider D."/>
            <person name="Hertel R."/>
            <person name="Daniel R."/>
        </authorList>
    </citation>
    <scope>NUCLEOTIDE SEQUENCE [LARGE SCALE GENOMIC DNA]</scope>
    <source>
        <strain evidence="8 9">LVF1</strain>
    </source>
</reference>
<dbReference type="Proteomes" id="UP000663942">
    <property type="component" value="Chromosome"/>
</dbReference>
<dbReference type="Pfam" id="PF04085">
    <property type="entry name" value="MreC"/>
    <property type="match status" value="1"/>
</dbReference>
<evidence type="ECO:0000313" key="8">
    <source>
        <dbReference type="EMBL" id="QTC86579.1"/>
    </source>
</evidence>
<keyword evidence="6" id="KW-1133">Transmembrane helix</keyword>
<dbReference type="Gene3D" id="2.40.10.340">
    <property type="entry name" value="Rod shape-determining protein MreC, domain 1"/>
    <property type="match status" value="1"/>
</dbReference>
<proteinExistence type="inferred from homology"/>
<comment type="similarity">
    <text evidence="1">Belongs to the MreC family.</text>
</comment>
<dbReference type="Gene3D" id="2.40.10.350">
    <property type="entry name" value="Rod shape-determining protein MreC, domain 2"/>
    <property type="match status" value="1"/>
</dbReference>
<evidence type="ECO:0000259" key="7">
    <source>
        <dbReference type="Pfam" id="PF04085"/>
    </source>
</evidence>
<dbReference type="NCBIfam" id="NF010533">
    <property type="entry name" value="PRK13922.9-5"/>
    <property type="match status" value="1"/>
</dbReference>
<keyword evidence="6" id="KW-0472">Membrane</keyword>
<evidence type="ECO:0000313" key="9">
    <source>
        <dbReference type="Proteomes" id="UP000663942"/>
    </source>
</evidence>
<feature type="transmembrane region" description="Helical" evidence="6">
    <location>
        <begin position="15"/>
        <end position="35"/>
    </location>
</feature>
<evidence type="ECO:0000256" key="3">
    <source>
        <dbReference type="ARBA" id="ARBA00022960"/>
    </source>
</evidence>
<dbReference type="InterPro" id="IPR055342">
    <property type="entry name" value="MreC_beta-barrel_core"/>
</dbReference>
<feature type="compositionally biased region" description="Pro residues" evidence="5">
    <location>
        <begin position="368"/>
        <end position="384"/>
    </location>
</feature>
<keyword evidence="9" id="KW-1185">Reference proteome</keyword>
<protein>
    <recommendedName>
        <fullName evidence="2">Cell shape-determining protein MreC</fullName>
    </recommendedName>
    <alternativeName>
        <fullName evidence="4">Cell shape protein MreC</fullName>
    </alternativeName>
</protein>
<dbReference type="RefSeq" id="WP_207822074.1">
    <property type="nucleotide sequence ID" value="NZ_CP062006.1"/>
</dbReference>
<accession>A0ABX7SGY4</accession>
<dbReference type="PANTHER" id="PTHR34138">
    <property type="entry name" value="CELL SHAPE-DETERMINING PROTEIN MREC"/>
    <property type="match status" value="1"/>
</dbReference>
<keyword evidence="3" id="KW-0133">Cell shape</keyword>
<gene>
    <name evidence="8" type="primary">mreC</name>
    <name evidence="8" type="ORF">IFE19_10475</name>
</gene>
<dbReference type="InterPro" id="IPR042177">
    <property type="entry name" value="Cell/Rod_1"/>
</dbReference>
<feature type="domain" description="Rod shape-determining protein MreC beta-barrel core" evidence="7">
    <location>
        <begin position="137"/>
        <end position="274"/>
    </location>
</feature>